<feature type="transmembrane region" description="Helical" evidence="1">
    <location>
        <begin position="25"/>
        <end position="47"/>
    </location>
</feature>
<accession>A0A174RH12</accession>
<feature type="transmembrane region" description="Helical" evidence="1">
    <location>
        <begin position="272"/>
        <end position="296"/>
    </location>
</feature>
<feature type="transmembrane region" description="Helical" evidence="1">
    <location>
        <begin position="195"/>
        <end position="216"/>
    </location>
</feature>
<feature type="transmembrane region" description="Helical" evidence="1">
    <location>
        <begin position="228"/>
        <end position="252"/>
    </location>
</feature>
<dbReference type="RefSeq" id="WP_057253443.1">
    <property type="nucleotide sequence ID" value="NZ_CZAO01000011.1"/>
</dbReference>
<dbReference type="InterPro" id="IPR012424">
    <property type="entry name" value="Conjugative_transposon_TraJ_C"/>
</dbReference>
<keyword evidence="1" id="KW-1133">Transmembrane helix</keyword>
<organism evidence="3 4">
    <name type="scientific">Bacteroides uniformis</name>
    <dbReference type="NCBI Taxonomy" id="820"/>
    <lineage>
        <taxon>Bacteria</taxon>
        <taxon>Pseudomonadati</taxon>
        <taxon>Bacteroidota</taxon>
        <taxon>Bacteroidia</taxon>
        <taxon>Bacteroidales</taxon>
        <taxon>Bacteroidaceae</taxon>
        <taxon>Bacteroides</taxon>
    </lineage>
</organism>
<feature type="transmembrane region" description="Helical" evidence="1">
    <location>
        <begin position="67"/>
        <end position="89"/>
    </location>
</feature>
<feature type="domain" description="Conjugative transposon TraJ C-terminal" evidence="2">
    <location>
        <begin position="7"/>
        <end position="344"/>
    </location>
</feature>
<proteinExistence type="predicted"/>
<gene>
    <name evidence="3" type="ORF">ERS852510_02450</name>
</gene>
<reference evidence="3 4" key="1">
    <citation type="submission" date="2015-09" db="EMBL/GenBank/DDBJ databases">
        <authorList>
            <consortium name="Pathogen Informatics"/>
        </authorList>
    </citation>
    <scope>NUCLEOTIDE SEQUENCE [LARGE SCALE GENOMIC DNA]</scope>
    <source>
        <strain evidence="3 4">2789STDY5834898</strain>
    </source>
</reference>
<evidence type="ECO:0000313" key="4">
    <source>
        <dbReference type="Proteomes" id="UP000095766"/>
    </source>
</evidence>
<evidence type="ECO:0000313" key="3">
    <source>
        <dbReference type="EMBL" id="CUP83481.1"/>
    </source>
</evidence>
<dbReference type="AlphaFoldDB" id="A0A174RH12"/>
<sequence length="367" mass="40070">MLLLAADFSNLHEILKNLYVEMMPLCSNMAGVAKGIAGLGALIYVASRVWQSLARAEPIDVYPMLRPFAIGICILFFPTIVLGTINSILSPIVQGTHGMLETQTMDMNKYREMKDKLEYESMMRNPETAYLVSNEEFDKQIDELGWSAKDIATMGGMYVERSMYNFRKDVRDFMREVLELLFAAAALLIDTLRTFFLIVLSILGPIAFAISVWDGFQSTLSQWMCRYIQIYLWLPVSDLFSSVLAKIQVLMLENDIKELQNNPDFSIDSSNGVYIVFMIIGILGYFTIPTVAGWIIQAGGMGSAARPINQIAGRAGAMTGAAAGAVAGNLAGRAGHAAGNAAGSMGRGAVNGAKKVAGAAGRLFRRK</sequence>
<protein>
    <submittedName>
        <fullName evidence="3">Conjugative transposon TraJ protein</fullName>
    </submittedName>
</protein>
<dbReference type="Pfam" id="PF07863">
    <property type="entry name" value="CtnDOT_TraJ"/>
    <property type="match status" value="1"/>
</dbReference>
<keyword evidence="1" id="KW-0812">Transmembrane</keyword>
<evidence type="ECO:0000256" key="1">
    <source>
        <dbReference type="SAM" id="Phobius"/>
    </source>
</evidence>
<keyword evidence="1" id="KW-0472">Membrane</keyword>
<dbReference type="InterPro" id="IPR022393">
    <property type="entry name" value="Conjugative_transposon_TraJ"/>
</dbReference>
<dbReference type="NCBIfam" id="TIGR03782">
    <property type="entry name" value="Bac_Flav_CT_J"/>
    <property type="match status" value="1"/>
</dbReference>
<name>A0A174RH12_BACUN</name>
<dbReference type="Proteomes" id="UP000095766">
    <property type="component" value="Unassembled WGS sequence"/>
</dbReference>
<dbReference type="EMBL" id="CZAO01000011">
    <property type="protein sequence ID" value="CUP83481.1"/>
    <property type="molecule type" value="Genomic_DNA"/>
</dbReference>
<evidence type="ECO:0000259" key="2">
    <source>
        <dbReference type="Pfam" id="PF07863"/>
    </source>
</evidence>